<dbReference type="AlphaFoldDB" id="A0AA86TX14"/>
<protein>
    <submittedName>
        <fullName evidence="2">Hypothetical_protein</fullName>
    </submittedName>
</protein>
<gene>
    <name evidence="2" type="ORF">HINF_LOCUS19809</name>
    <name evidence="1" type="ORF">HINF_LOCUS20190</name>
</gene>
<name>A0AA86TX14_9EUKA</name>
<dbReference type="EMBL" id="CATOUU010000517">
    <property type="protein sequence ID" value="CAI9932545.1"/>
    <property type="molecule type" value="Genomic_DNA"/>
</dbReference>
<accession>A0AA86TX14</accession>
<comment type="caution">
    <text evidence="1">The sequence shown here is derived from an EMBL/GenBank/DDBJ whole genome shotgun (WGS) entry which is preliminary data.</text>
</comment>
<dbReference type="Proteomes" id="UP001642409">
    <property type="component" value="Unassembled WGS sequence"/>
</dbReference>
<evidence type="ECO:0000313" key="3">
    <source>
        <dbReference type="Proteomes" id="UP001642409"/>
    </source>
</evidence>
<keyword evidence="3" id="KW-1185">Reference proteome</keyword>
<evidence type="ECO:0000313" key="1">
    <source>
        <dbReference type="EMBL" id="CAI9932545.1"/>
    </source>
</evidence>
<organism evidence="1">
    <name type="scientific">Hexamita inflata</name>
    <dbReference type="NCBI Taxonomy" id="28002"/>
    <lineage>
        <taxon>Eukaryota</taxon>
        <taxon>Metamonada</taxon>
        <taxon>Diplomonadida</taxon>
        <taxon>Hexamitidae</taxon>
        <taxon>Hexamitinae</taxon>
        <taxon>Hexamita</taxon>
    </lineage>
</organism>
<reference evidence="1" key="1">
    <citation type="submission" date="2023-06" db="EMBL/GenBank/DDBJ databases">
        <authorList>
            <person name="Kurt Z."/>
        </authorList>
    </citation>
    <scope>NUCLEOTIDE SEQUENCE</scope>
</reference>
<proteinExistence type="predicted"/>
<reference evidence="2 3" key="2">
    <citation type="submission" date="2024-07" db="EMBL/GenBank/DDBJ databases">
        <authorList>
            <person name="Akdeniz Z."/>
        </authorList>
    </citation>
    <scope>NUCLEOTIDE SEQUENCE [LARGE SCALE GENOMIC DNA]</scope>
</reference>
<sequence>MICILKTHQTHTNSIFIKLIKFILAVSIKRLTNFVHLELDQTTCHLSLNLNLHYLNAYSGHRIKEPQLLQLTVHSRNASTCSAATQVATQVDLMFNYRYKIGNPRIRTGHAIPAATSQSKWSASLQRSPPIDIALSNSSLMRYSLRKFLRSQNLLDDMSRKRIPWLRGKYNVQTARLPKQISFNITQTQQWYKTQKF</sequence>
<evidence type="ECO:0000313" key="2">
    <source>
        <dbReference type="EMBL" id="CAL6005883.1"/>
    </source>
</evidence>
<dbReference type="EMBL" id="CAXDID020000052">
    <property type="protein sequence ID" value="CAL6005883.1"/>
    <property type="molecule type" value="Genomic_DNA"/>
</dbReference>